<dbReference type="RefSeq" id="WP_005372913.1">
    <property type="nucleotide sequence ID" value="NZ_CM001475.1"/>
</dbReference>
<dbReference type="Pfam" id="PF01636">
    <property type="entry name" value="APH"/>
    <property type="match status" value="1"/>
</dbReference>
<dbReference type="Gene3D" id="3.30.200.20">
    <property type="entry name" value="Phosphorylase Kinase, domain 1"/>
    <property type="match status" value="1"/>
</dbReference>
<dbReference type="AlphaFoldDB" id="H8GJI5"/>
<name>H8GJI5_METAL</name>
<dbReference type="PANTHER" id="PTHR33540">
    <property type="entry name" value="TRNA THREONYLCARBAMOYLADENOSINE BIOSYNTHESIS PROTEIN TSAE"/>
    <property type="match status" value="1"/>
</dbReference>
<evidence type="ECO:0000256" key="1">
    <source>
        <dbReference type="ARBA" id="ARBA00022741"/>
    </source>
</evidence>
<dbReference type="GO" id="GO:0016740">
    <property type="term" value="F:transferase activity"/>
    <property type="evidence" value="ECO:0007669"/>
    <property type="project" value="UniProtKB-KW"/>
</dbReference>
<keyword evidence="5" id="KW-1185">Reference proteome</keyword>
<dbReference type="STRING" id="686340.Metal_2633"/>
<dbReference type="Proteomes" id="UP000005090">
    <property type="component" value="Chromosome"/>
</dbReference>
<dbReference type="eggNOG" id="COG3178">
    <property type="taxonomic scope" value="Bacteria"/>
</dbReference>
<protein>
    <submittedName>
        <fullName evidence="4">Aminoglycoside phosphotransferase</fullName>
    </submittedName>
</protein>
<dbReference type="GO" id="GO:0005524">
    <property type="term" value="F:ATP binding"/>
    <property type="evidence" value="ECO:0007669"/>
    <property type="project" value="UniProtKB-KW"/>
</dbReference>
<dbReference type="InterPro" id="IPR002575">
    <property type="entry name" value="Aminoglycoside_PTrfase"/>
</dbReference>
<dbReference type="HOGENOM" id="CLU_021467_1_0_6"/>
<gene>
    <name evidence="4" type="ORF">Metal_2633</name>
</gene>
<keyword evidence="4" id="KW-0808">Transferase</keyword>
<feature type="domain" description="Aminoglycoside phosphotransferase" evidence="3">
    <location>
        <begin position="25"/>
        <end position="242"/>
    </location>
</feature>
<dbReference type="EMBL" id="CM001475">
    <property type="protein sequence ID" value="EIC30345.1"/>
    <property type="molecule type" value="Genomic_DNA"/>
</dbReference>
<sequence>MIEDLRIMALLDWLRHDLLMTIASCEPASSDASFRRYFRVEGPEGRFVVMDAPPERENVAAFIKVNRLLKGAGVHVPEIFAQNPEDGFLLLEDFGSHDFLSRVSPESAEWLYREALDALFRLQTGTSISACGLPVYDHALLARELGIFDEWFLGRWLDVEMPAKVRESLHEKLIASALEQPRICVHRDYHSRNLMILEADSPGVLDFQDAVVGPVTYDLVSLLRDCYVAWPERRVDDWMSGYYRRLLGARLIDCSLERFRRWFDWMGMQRHLKAIGIFARLNLRDGKPGYLKDIPRTLNYVLAQADAYPEFAEFGDFLRTQVLPLQETAA</sequence>
<dbReference type="InterPro" id="IPR011009">
    <property type="entry name" value="Kinase-like_dom_sf"/>
</dbReference>
<keyword evidence="2" id="KW-0067">ATP-binding</keyword>
<evidence type="ECO:0000256" key="2">
    <source>
        <dbReference type="ARBA" id="ARBA00022840"/>
    </source>
</evidence>
<keyword evidence="1" id="KW-0547">Nucleotide-binding</keyword>
<proteinExistence type="predicted"/>
<dbReference type="PANTHER" id="PTHR33540:SF1">
    <property type="entry name" value="N-ACETYLMURAMATE_N-ACETYLGLUCOSAMINE KINASE"/>
    <property type="match status" value="1"/>
</dbReference>
<evidence type="ECO:0000313" key="5">
    <source>
        <dbReference type="Proteomes" id="UP000005090"/>
    </source>
</evidence>
<organism evidence="4 5">
    <name type="scientific">Methylomicrobium album BG8</name>
    <dbReference type="NCBI Taxonomy" id="686340"/>
    <lineage>
        <taxon>Bacteria</taxon>
        <taxon>Pseudomonadati</taxon>
        <taxon>Pseudomonadota</taxon>
        <taxon>Gammaproteobacteria</taxon>
        <taxon>Methylococcales</taxon>
        <taxon>Methylococcaceae</taxon>
        <taxon>Methylomicrobium</taxon>
    </lineage>
</organism>
<evidence type="ECO:0000259" key="3">
    <source>
        <dbReference type="Pfam" id="PF01636"/>
    </source>
</evidence>
<dbReference type="SUPFAM" id="SSF56112">
    <property type="entry name" value="Protein kinase-like (PK-like)"/>
    <property type="match status" value="1"/>
</dbReference>
<reference evidence="4 5" key="1">
    <citation type="journal article" date="2013" name="Genome Announc.">
        <title>Genome Sequence of the Obligate Gammaproteobacterial Methanotroph Methylomicrobium album Strain BG8.</title>
        <authorList>
            <person name="Kits K.D."/>
            <person name="Kalyuzhnaya M.G."/>
            <person name="Klotz M.G."/>
            <person name="Jetten M.S."/>
            <person name="Op den Camp H.J."/>
            <person name="Vuilleumier S."/>
            <person name="Bringel F."/>
            <person name="Dispirito A.A."/>
            <person name="Murrell J.C."/>
            <person name="Bruce D."/>
            <person name="Cheng J.F."/>
            <person name="Copeland A."/>
            <person name="Goodwin L."/>
            <person name="Hauser L."/>
            <person name="Lajus A."/>
            <person name="Land M.L."/>
            <person name="Lapidus A."/>
            <person name="Lucas S."/>
            <person name="Medigue C."/>
            <person name="Pitluck S."/>
            <person name="Woyke T."/>
            <person name="Zeytun A."/>
            <person name="Stein L.Y."/>
        </authorList>
    </citation>
    <scope>NUCLEOTIDE SEQUENCE [LARGE SCALE GENOMIC DNA]</scope>
    <source>
        <strain evidence="4 5">BG8</strain>
    </source>
</reference>
<dbReference type="Gene3D" id="3.90.1200.10">
    <property type="match status" value="1"/>
</dbReference>
<evidence type="ECO:0000313" key="4">
    <source>
        <dbReference type="EMBL" id="EIC30345.1"/>
    </source>
</evidence>
<accession>H8GJI5</accession>